<organism evidence="1">
    <name type="scientific">viral metagenome</name>
    <dbReference type="NCBI Taxonomy" id="1070528"/>
    <lineage>
        <taxon>unclassified sequences</taxon>
        <taxon>metagenomes</taxon>
        <taxon>organismal metagenomes</taxon>
    </lineage>
</organism>
<dbReference type="EMBL" id="MT141884">
    <property type="protein sequence ID" value="QJA71586.1"/>
    <property type="molecule type" value="Genomic_DNA"/>
</dbReference>
<accession>A0A6M3JNW0</accession>
<name>A0A6M3JNW0_9ZZZZ</name>
<sequence length="68" mass="7406">MRGSKSKKLRREATLLTAVGMGATIKLKKKRPRLVDVPGSEGRMVDVAANQVLAGIARATYQQLKKGR</sequence>
<reference evidence="1" key="1">
    <citation type="submission" date="2020-03" db="EMBL/GenBank/DDBJ databases">
        <title>The deep terrestrial virosphere.</title>
        <authorList>
            <person name="Holmfeldt K."/>
            <person name="Nilsson E."/>
            <person name="Simone D."/>
            <person name="Lopez-Fernandez M."/>
            <person name="Wu X."/>
            <person name="de Brujin I."/>
            <person name="Lundin D."/>
            <person name="Andersson A."/>
            <person name="Bertilsson S."/>
            <person name="Dopson M."/>
        </authorList>
    </citation>
    <scope>NUCLEOTIDE SEQUENCE</scope>
    <source>
        <strain evidence="1">MM415A03128</strain>
    </source>
</reference>
<gene>
    <name evidence="1" type="ORF">MM415A03128_0002</name>
</gene>
<proteinExistence type="predicted"/>
<dbReference type="AlphaFoldDB" id="A0A6M3JNW0"/>
<protein>
    <submittedName>
        <fullName evidence="1">Uncharacterized protein</fullName>
    </submittedName>
</protein>
<evidence type="ECO:0000313" key="1">
    <source>
        <dbReference type="EMBL" id="QJA71586.1"/>
    </source>
</evidence>